<comment type="caution">
    <text evidence="10">The sequence shown here is derived from an EMBL/GenBank/DDBJ whole genome shotgun (WGS) entry which is preliminary data.</text>
</comment>
<keyword evidence="8" id="KW-0997">Cell inner membrane</keyword>
<comment type="similarity">
    <text evidence="8">Belongs to the FtsL family.</text>
</comment>
<evidence type="ECO:0000256" key="8">
    <source>
        <dbReference type="HAMAP-Rule" id="MF_00910"/>
    </source>
</evidence>
<evidence type="ECO:0000256" key="3">
    <source>
        <dbReference type="ARBA" id="ARBA00022618"/>
    </source>
</evidence>
<dbReference type="Pfam" id="PF04999">
    <property type="entry name" value="FtsL"/>
    <property type="match status" value="1"/>
</dbReference>
<evidence type="ECO:0000256" key="9">
    <source>
        <dbReference type="NCBIfam" id="TIGR02209"/>
    </source>
</evidence>
<dbReference type="InterPro" id="IPR011922">
    <property type="entry name" value="Cell_div_FtsL"/>
</dbReference>
<dbReference type="HAMAP" id="MF_00910">
    <property type="entry name" value="FtsL"/>
    <property type="match status" value="1"/>
</dbReference>
<keyword evidence="2 8" id="KW-1003">Cell membrane</keyword>
<keyword evidence="6 8" id="KW-0472">Membrane</keyword>
<keyword evidence="3 8" id="KW-0132">Cell division</keyword>
<sequence length="111" mass="12867">MSFPRWSQLKQRFDQSYQSLHLGHGLVLLLLLLLLASAQAVIHWTHASRGLQVRLQILHTERDALQVEWGRLLLEESTLVSPARLEQQADQQLGLRFPERKDVRIKRVSVP</sequence>
<comment type="subunit">
    <text evidence="8">Part of a complex composed of FtsB, FtsL and FtsQ.</text>
</comment>
<proteinExistence type="inferred from homology"/>
<dbReference type="RefSeq" id="WP_405339160.1">
    <property type="nucleotide sequence ID" value="NZ_JBANFI010000004.1"/>
</dbReference>
<evidence type="ECO:0000256" key="6">
    <source>
        <dbReference type="ARBA" id="ARBA00023136"/>
    </source>
</evidence>
<protein>
    <recommendedName>
        <fullName evidence="8 9">Cell division protein FtsL</fullName>
    </recommendedName>
</protein>
<dbReference type="Proteomes" id="UP001621714">
    <property type="component" value="Unassembled WGS sequence"/>
</dbReference>
<dbReference type="GO" id="GO:0051301">
    <property type="term" value="P:cell division"/>
    <property type="evidence" value="ECO:0007669"/>
    <property type="project" value="UniProtKB-KW"/>
</dbReference>
<comment type="function">
    <text evidence="8">Essential cell division protein. May link together the upstream cell division proteins, which are predominantly cytoplasmic, with the downstream cell division proteins, which are predominantly periplasmic.</text>
</comment>
<evidence type="ECO:0000256" key="2">
    <source>
        <dbReference type="ARBA" id="ARBA00022475"/>
    </source>
</evidence>
<gene>
    <name evidence="8 10" type="primary">ftsL</name>
    <name evidence="10" type="ORF">V6U78_07875</name>
</gene>
<dbReference type="PANTHER" id="PTHR37479">
    <property type="entry name" value="CELL DIVISION PROTEIN FTSL"/>
    <property type="match status" value="1"/>
</dbReference>
<dbReference type="EMBL" id="JBANFI010000004">
    <property type="protein sequence ID" value="MFK7160951.1"/>
    <property type="molecule type" value="Genomic_DNA"/>
</dbReference>
<keyword evidence="7 8" id="KW-0131">Cell cycle</keyword>
<dbReference type="NCBIfam" id="TIGR02209">
    <property type="entry name" value="ftsL_broad"/>
    <property type="match status" value="1"/>
</dbReference>
<evidence type="ECO:0000256" key="7">
    <source>
        <dbReference type="ARBA" id="ARBA00023306"/>
    </source>
</evidence>
<organism evidence="10 11">
    <name type="scientific">Marinospirillum alkalitolerans</name>
    <dbReference type="NCBI Taxonomy" id="3123374"/>
    <lineage>
        <taxon>Bacteria</taxon>
        <taxon>Pseudomonadati</taxon>
        <taxon>Pseudomonadota</taxon>
        <taxon>Gammaproteobacteria</taxon>
        <taxon>Oceanospirillales</taxon>
        <taxon>Oceanospirillaceae</taxon>
        <taxon>Marinospirillum</taxon>
    </lineage>
</organism>
<comment type="subcellular location">
    <subcellularLocation>
        <location evidence="8">Cell inner membrane</location>
        <topology evidence="8">Single-pass type II membrane protein</topology>
    </subcellularLocation>
    <subcellularLocation>
        <location evidence="1">Cell membrane</location>
        <topology evidence="1">Single-pass type II membrane protein</topology>
    </subcellularLocation>
    <text evidence="8">Localizes to the division septum where it forms a ring structure.</text>
</comment>
<keyword evidence="11" id="KW-1185">Reference proteome</keyword>
<keyword evidence="5 8" id="KW-1133">Transmembrane helix</keyword>
<evidence type="ECO:0000256" key="5">
    <source>
        <dbReference type="ARBA" id="ARBA00022989"/>
    </source>
</evidence>
<reference evidence="10 11" key="1">
    <citation type="submission" date="2024-02" db="EMBL/GenBank/DDBJ databases">
        <title>Marinospirillum sp. MEB 164 isolated from Lonar lake sediment.</title>
        <authorList>
            <person name="Joshi A."/>
            <person name="Thite S."/>
        </authorList>
    </citation>
    <scope>NUCLEOTIDE SEQUENCE [LARGE SCALE GENOMIC DNA]</scope>
    <source>
        <strain evidence="10 11">MEB164</strain>
    </source>
</reference>
<dbReference type="PANTHER" id="PTHR37479:SF1">
    <property type="entry name" value="CELL DIVISION PROTEIN FTSL"/>
    <property type="match status" value="1"/>
</dbReference>
<evidence type="ECO:0000313" key="11">
    <source>
        <dbReference type="Proteomes" id="UP001621714"/>
    </source>
</evidence>
<evidence type="ECO:0000256" key="1">
    <source>
        <dbReference type="ARBA" id="ARBA00004401"/>
    </source>
</evidence>
<name>A0ABW8PXD2_9GAMM</name>
<evidence type="ECO:0000256" key="4">
    <source>
        <dbReference type="ARBA" id="ARBA00022692"/>
    </source>
</evidence>
<keyword evidence="4 8" id="KW-0812">Transmembrane</keyword>
<accession>A0ABW8PXD2</accession>
<evidence type="ECO:0000313" key="10">
    <source>
        <dbReference type="EMBL" id="MFK7160951.1"/>
    </source>
</evidence>